<evidence type="ECO:0000256" key="5">
    <source>
        <dbReference type="ARBA" id="ARBA00023242"/>
    </source>
</evidence>
<dbReference type="InterPro" id="IPR050815">
    <property type="entry name" value="TF_fung"/>
</dbReference>
<evidence type="ECO:0000313" key="8">
    <source>
        <dbReference type="EMBL" id="RYO85817.1"/>
    </source>
</evidence>
<evidence type="ECO:0000256" key="2">
    <source>
        <dbReference type="ARBA" id="ARBA00022723"/>
    </source>
</evidence>
<feature type="compositionally biased region" description="Polar residues" evidence="6">
    <location>
        <begin position="35"/>
        <end position="50"/>
    </location>
</feature>
<dbReference type="InterPro" id="IPR001138">
    <property type="entry name" value="Zn2Cys6_DnaBD"/>
</dbReference>
<keyword evidence="4" id="KW-0804">Transcription</keyword>
<comment type="subcellular location">
    <subcellularLocation>
        <location evidence="1">Nucleus</location>
    </subcellularLocation>
</comment>
<gene>
    <name evidence="8" type="ORF">DL762_005050</name>
</gene>
<dbReference type="EMBL" id="QJNS01000128">
    <property type="protein sequence ID" value="RYO85817.1"/>
    <property type="molecule type" value="Genomic_DNA"/>
</dbReference>
<evidence type="ECO:0000256" key="6">
    <source>
        <dbReference type="SAM" id="MobiDB-lite"/>
    </source>
</evidence>
<name>A0ABY0HAG0_9PEZI</name>
<evidence type="ECO:0000256" key="3">
    <source>
        <dbReference type="ARBA" id="ARBA00023015"/>
    </source>
</evidence>
<reference evidence="8 9" key="1">
    <citation type="submission" date="2018-06" db="EMBL/GenBank/DDBJ databases">
        <title>Complete Genomes of Monosporascus.</title>
        <authorList>
            <person name="Robinson A.J."/>
            <person name="Natvig D.O."/>
        </authorList>
    </citation>
    <scope>NUCLEOTIDE SEQUENCE [LARGE SCALE GENOMIC DNA]</scope>
    <source>
        <strain evidence="8 9">CBS 609.92</strain>
    </source>
</reference>
<feature type="region of interest" description="Disordered" evidence="6">
    <location>
        <begin position="118"/>
        <end position="140"/>
    </location>
</feature>
<feature type="region of interest" description="Disordered" evidence="6">
    <location>
        <begin position="1"/>
        <end position="50"/>
    </location>
</feature>
<keyword evidence="5" id="KW-0539">Nucleus</keyword>
<dbReference type="CDD" id="cd12148">
    <property type="entry name" value="fungal_TF_MHR"/>
    <property type="match status" value="1"/>
</dbReference>
<keyword evidence="9" id="KW-1185">Reference proteome</keyword>
<organism evidence="8 9">
    <name type="scientific">Monosporascus cannonballus</name>
    <dbReference type="NCBI Taxonomy" id="155416"/>
    <lineage>
        <taxon>Eukaryota</taxon>
        <taxon>Fungi</taxon>
        <taxon>Dikarya</taxon>
        <taxon>Ascomycota</taxon>
        <taxon>Pezizomycotina</taxon>
        <taxon>Sordariomycetes</taxon>
        <taxon>Xylariomycetidae</taxon>
        <taxon>Xylariales</taxon>
        <taxon>Xylariales incertae sedis</taxon>
        <taxon>Monosporascus</taxon>
    </lineage>
</organism>
<evidence type="ECO:0000259" key="7">
    <source>
        <dbReference type="PROSITE" id="PS50048"/>
    </source>
</evidence>
<dbReference type="CDD" id="cd00067">
    <property type="entry name" value="GAL4"/>
    <property type="match status" value="1"/>
</dbReference>
<proteinExistence type="predicted"/>
<dbReference type="PANTHER" id="PTHR47338">
    <property type="entry name" value="ZN(II)2CYS6 TRANSCRIPTION FACTOR (EUROFUNG)-RELATED"/>
    <property type="match status" value="1"/>
</dbReference>
<feature type="domain" description="Zn(2)-C6 fungal-type" evidence="7">
    <location>
        <begin position="54"/>
        <end position="84"/>
    </location>
</feature>
<protein>
    <recommendedName>
        <fullName evidence="7">Zn(2)-C6 fungal-type domain-containing protein</fullName>
    </recommendedName>
</protein>
<dbReference type="InterPro" id="IPR036864">
    <property type="entry name" value="Zn2-C6_fun-type_DNA-bd_sf"/>
</dbReference>
<dbReference type="PANTHER" id="PTHR47338:SF10">
    <property type="entry name" value="TRANSCRIPTION FACTOR DOMAIN-CONTAINING PROTEIN-RELATED"/>
    <property type="match status" value="1"/>
</dbReference>
<accession>A0ABY0HAG0</accession>
<dbReference type="Pfam" id="PF00172">
    <property type="entry name" value="Zn_clus"/>
    <property type="match status" value="1"/>
</dbReference>
<evidence type="ECO:0000313" key="9">
    <source>
        <dbReference type="Proteomes" id="UP000294003"/>
    </source>
</evidence>
<dbReference type="SMART" id="SM00906">
    <property type="entry name" value="Fungal_trans"/>
    <property type="match status" value="1"/>
</dbReference>
<evidence type="ECO:0000256" key="1">
    <source>
        <dbReference type="ARBA" id="ARBA00004123"/>
    </source>
</evidence>
<dbReference type="PROSITE" id="PS50048">
    <property type="entry name" value="ZN2_CY6_FUNGAL_2"/>
    <property type="match status" value="1"/>
</dbReference>
<keyword evidence="2" id="KW-0479">Metal-binding</keyword>
<dbReference type="Gene3D" id="4.10.240.10">
    <property type="entry name" value="Zn(2)-C6 fungal-type DNA-binding domain"/>
    <property type="match status" value="1"/>
</dbReference>
<dbReference type="SMART" id="SM00066">
    <property type="entry name" value="GAL4"/>
    <property type="match status" value="1"/>
</dbReference>
<dbReference type="PROSITE" id="PS00463">
    <property type="entry name" value="ZN2_CY6_FUNGAL_1"/>
    <property type="match status" value="1"/>
</dbReference>
<feature type="compositionally biased region" description="Low complexity" evidence="6">
    <location>
        <begin position="128"/>
        <end position="140"/>
    </location>
</feature>
<dbReference type="SUPFAM" id="SSF57701">
    <property type="entry name" value="Zn2/Cys6 DNA-binding domain"/>
    <property type="match status" value="1"/>
</dbReference>
<sequence>MAAFHKQAKQESSRPEITSPDVRRSSATARGGAGSENTEQTTERPNNSSLRRLACDGCRDRKVRCDKQSPTCSRCAKVGITCCYTSQQAEAQLAFNPLIRNPQQLTNLWDNVAMEPTVSMSPLPEPSPGTGSPPSQFGTGLSTHDPHSLSVLADNIMADGGIPHWGANFARAWMTLGRAIIMAKIMGLDRMDDHCSVRARWGLPTQLDLPSDAAALEEKRRTFWLLYIFDTFANIKTKLDSAFDRLIFIPHGPLPSPGEFRNLTEADDEMPSLQLVFELSQTPPLSSFAATAIMVSLYRRCSAHIQSSLRDESYAFWETHYHIGKVISHCRKNLMVQHLSSYSSNDPLCLTLRMCLDTVEINLHEAALAKAQTDELTVSLTTESISKCVSAASGIVEAAQLGQQLTDKKLEMFRQLDHFLILPITAAIQVCFRMLYHGEENMASAVNSLRVLSSFMRDVVDPEHIAPGLLEKAEAQVADAEPLSKKRRVLEK</sequence>
<evidence type="ECO:0000256" key="4">
    <source>
        <dbReference type="ARBA" id="ARBA00023163"/>
    </source>
</evidence>
<dbReference type="Proteomes" id="UP000294003">
    <property type="component" value="Unassembled WGS sequence"/>
</dbReference>
<dbReference type="InterPro" id="IPR007219">
    <property type="entry name" value="XnlR_reg_dom"/>
</dbReference>
<comment type="caution">
    <text evidence="8">The sequence shown here is derived from an EMBL/GenBank/DDBJ whole genome shotgun (WGS) entry which is preliminary data.</text>
</comment>
<keyword evidence="3" id="KW-0805">Transcription regulation</keyword>